<evidence type="ECO:0000313" key="6">
    <source>
        <dbReference type="EMBL" id="MBC3915989.1"/>
    </source>
</evidence>
<dbReference type="Proteomes" id="UP000650424">
    <property type="component" value="Unassembled WGS sequence"/>
</dbReference>
<dbReference type="RefSeq" id="WP_186945249.1">
    <property type="nucleotide sequence ID" value="NZ_JACOGF010000001.1"/>
</dbReference>
<evidence type="ECO:0000259" key="5">
    <source>
        <dbReference type="Pfam" id="PF25023"/>
    </source>
</evidence>
<dbReference type="Gene3D" id="2.180.10.10">
    <property type="entry name" value="RHS repeat-associated core"/>
    <property type="match status" value="2"/>
</dbReference>
<organism evidence="6 7">
    <name type="scientific">Undibacterium hunanense</name>
    <dbReference type="NCBI Taxonomy" id="2762292"/>
    <lineage>
        <taxon>Bacteria</taxon>
        <taxon>Pseudomonadati</taxon>
        <taxon>Pseudomonadota</taxon>
        <taxon>Betaproteobacteria</taxon>
        <taxon>Burkholderiales</taxon>
        <taxon>Oxalobacteraceae</taxon>
        <taxon>Undibacterium</taxon>
    </lineage>
</organism>
<protein>
    <submittedName>
        <fullName evidence="6">RHS repeat protein</fullName>
    </submittedName>
</protein>
<dbReference type="EMBL" id="JACOGF010000001">
    <property type="protein sequence ID" value="MBC3915989.1"/>
    <property type="molecule type" value="Genomic_DNA"/>
</dbReference>
<evidence type="ECO:0000256" key="1">
    <source>
        <dbReference type="ARBA" id="ARBA00022737"/>
    </source>
</evidence>
<name>A0ABR6ZK91_9BURK</name>
<feature type="domain" description="Teneurin-like YD-shell" evidence="5">
    <location>
        <begin position="677"/>
        <end position="814"/>
    </location>
</feature>
<evidence type="ECO:0000313" key="7">
    <source>
        <dbReference type="Proteomes" id="UP000650424"/>
    </source>
</evidence>
<keyword evidence="3" id="KW-0732">Signal</keyword>
<evidence type="ECO:0000256" key="3">
    <source>
        <dbReference type="SAM" id="SignalP"/>
    </source>
</evidence>
<evidence type="ECO:0000256" key="2">
    <source>
        <dbReference type="SAM" id="MobiDB-lite"/>
    </source>
</evidence>
<reference evidence="6 7" key="1">
    <citation type="submission" date="2020-08" db="EMBL/GenBank/DDBJ databases">
        <title>Novel species isolated from subtropical streams in China.</title>
        <authorList>
            <person name="Lu H."/>
        </authorList>
    </citation>
    <scope>NUCLEOTIDE SEQUENCE [LARGE SCALE GENOMIC DNA]</scope>
    <source>
        <strain evidence="6 7">CY18W</strain>
    </source>
</reference>
<dbReference type="InterPro" id="IPR045351">
    <property type="entry name" value="DUF6531"/>
</dbReference>
<proteinExistence type="predicted"/>
<feature type="signal peptide" evidence="3">
    <location>
        <begin position="1"/>
        <end position="19"/>
    </location>
</feature>
<dbReference type="InterPro" id="IPR056823">
    <property type="entry name" value="TEN-like_YD-shell"/>
</dbReference>
<dbReference type="PANTHER" id="PTHR32305">
    <property type="match status" value="1"/>
</dbReference>
<feature type="region of interest" description="Disordered" evidence="2">
    <location>
        <begin position="141"/>
        <end position="171"/>
    </location>
</feature>
<keyword evidence="1" id="KW-0677">Repeat</keyword>
<dbReference type="InterPro" id="IPR006530">
    <property type="entry name" value="YD"/>
</dbReference>
<feature type="chain" id="PRO_5047209323" evidence="3">
    <location>
        <begin position="20"/>
        <end position="857"/>
    </location>
</feature>
<comment type="caution">
    <text evidence="6">The sequence shown here is derived from an EMBL/GenBank/DDBJ whole genome shotgun (WGS) entry which is preliminary data.</text>
</comment>
<feature type="domain" description="DUF6531" evidence="4">
    <location>
        <begin position="169"/>
        <end position="232"/>
    </location>
</feature>
<gene>
    <name evidence="6" type="ORF">H8L32_00700</name>
</gene>
<dbReference type="Pfam" id="PF25023">
    <property type="entry name" value="TEN_YD-shell"/>
    <property type="match status" value="1"/>
</dbReference>
<evidence type="ECO:0000259" key="4">
    <source>
        <dbReference type="Pfam" id="PF20148"/>
    </source>
</evidence>
<dbReference type="PANTHER" id="PTHR32305:SF15">
    <property type="entry name" value="PROTEIN RHSA-RELATED"/>
    <property type="match status" value="1"/>
</dbReference>
<dbReference type="InterPro" id="IPR050708">
    <property type="entry name" value="T6SS_VgrG/RHS"/>
</dbReference>
<accession>A0ABR6ZK91</accession>
<dbReference type="NCBIfam" id="TIGR01643">
    <property type="entry name" value="YD_repeat_2x"/>
    <property type="match status" value="2"/>
</dbReference>
<sequence>MRKLFFLIFVLLFASSAYALDNKAPAPTYHWSVWGDGFTLFGSAEAACFETFAKPDTSGLNIYGIGGPDSRYPPQDDGSVSCLSKPKNGADPASFIAWIKVGALCTGGSVPTGDQKACQCKGSELYYEKYAQCGNKYNGPGPRKEPKICPKPTPTAGAGQQPNSNPGCGDPIYPGTGAVVEQESDFSVVNTGFSLARTYSSRITSTDEGTIRLFGRHWTSRFDTRMVAESDNLLNPEIPACVISSVNNKVFCPDLSSVLTRTAVPAVVSVLRPSGGREVFRMVNGVAVGEADSNSRLTTGLNSNNEITWTFVDGDSDEIEKFAPDGKLLSISTRAGVTQTLTYSTGASNDTSVSRFPADAPICTHVQANELPPAGRLMCVTDNWGRQVQFEYTSVGQISKVISPDNQTYTYKYGGVTGNCQTSGGFNVACPNYLTSIVYPDGKEKIYHYNEAALINYGVACSSDMNVLENYGSVPNLLTGITDENGTRTLSWGYDCAGYATTSEHAGGVDKVEMTYRFSVDGADDRHTVKFFSGMPGNAVATNTTWLYKRVLGVPKFYSMPSGSCEGRCPTTTEYKFDANGNVTYALDLIGNVTNYEYDLTRNLETKRITAVGKPIVQTTSTIWHATLNVPAQINSPLRKTSFTHDANGNVLTRSEQATSDADGSQGASAAAVGNVRTWTYTYNNVGQILTATGPRTDVLDKTIYAYDTKGNLASITNAVGHVTSLSDYDGNGRVGRITDANGLVTTYTYSPRGWVRQRTVTGGGASETTNYDYDAAGQVIQVRMPDNSSISLTYDDAHRLIKISDNLGNSINYTLDLLGNRVAENVTDNGGNLSRQITRVFGENKIRAGTVTGVVQ</sequence>
<keyword evidence="7" id="KW-1185">Reference proteome</keyword>
<dbReference type="Pfam" id="PF20148">
    <property type="entry name" value="DUF6531"/>
    <property type="match status" value="1"/>
</dbReference>